<reference evidence="3" key="1">
    <citation type="journal article" date="2013" name="J. Plant Res.">
        <title>Effect of fungi and light on seed germination of three Opuntia species from semiarid lands of central Mexico.</title>
        <authorList>
            <person name="Delgado-Sanchez P."/>
            <person name="Jimenez-Bremont J.F."/>
            <person name="Guerrero-Gonzalez Mde L."/>
            <person name="Flores J."/>
        </authorList>
    </citation>
    <scope>NUCLEOTIDE SEQUENCE</scope>
    <source>
        <tissue evidence="3">Cladode</tissue>
    </source>
</reference>
<keyword evidence="2 3" id="KW-0328">Glycosyltransferase</keyword>
<dbReference type="GO" id="GO:0030170">
    <property type="term" value="F:pyridoxal phosphate binding"/>
    <property type="evidence" value="ECO:0007669"/>
    <property type="project" value="TreeGrafter"/>
</dbReference>
<keyword evidence="2" id="KW-0663">Pyridoxal phosphate</keyword>
<dbReference type="Gene3D" id="3.40.50.2000">
    <property type="entry name" value="Glycogen Phosphorylase B"/>
    <property type="match status" value="1"/>
</dbReference>
<keyword evidence="2" id="KW-0119">Carbohydrate metabolism</keyword>
<evidence type="ECO:0000256" key="1">
    <source>
        <dbReference type="ARBA" id="ARBA00006047"/>
    </source>
</evidence>
<dbReference type="AlphaFoldDB" id="A0A7C9AAE4"/>
<sequence length="213" mass="23528">MASSSISPSNIQVFFDFSFRIRSFNPLLINLSFKPWRPLKHSRRNLLVTNVISDPKLNDSITEGKGLNGGVDNSFGLDSESIASSIKYHAEFTPSFSPEHFELPKAYIATAESVRDMLIINWNATYEYYDKANVKQAYYLSMEFLQGRALLNAIGNLQLSGAYTEALKKLGYDLEAVAEQEPDPALGNGGLGRLASCFLDSLATLNYPLPGAD</sequence>
<name>A0A7C9AAE4_OPUST</name>
<organism evidence="3">
    <name type="scientific">Opuntia streptacantha</name>
    <name type="common">Prickly pear cactus</name>
    <name type="synonym">Opuntia cardona</name>
    <dbReference type="NCBI Taxonomy" id="393608"/>
    <lineage>
        <taxon>Eukaryota</taxon>
        <taxon>Viridiplantae</taxon>
        <taxon>Streptophyta</taxon>
        <taxon>Embryophyta</taxon>
        <taxon>Tracheophyta</taxon>
        <taxon>Spermatophyta</taxon>
        <taxon>Magnoliopsida</taxon>
        <taxon>eudicotyledons</taxon>
        <taxon>Gunneridae</taxon>
        <taxon>Pentapetalae</taxon>
        <taxon>Caryophyllales</taxon>
        <taxon>Cactineae</taxon>
        <taxon>Cactaceae</taxon>
        <taxon>Opuntioideae</taxon>
        <taxon>Opuntia</taxon>
    </lineage>
</organism>
<comment type="catalytic activity">
    <reaction evidence="2">
        <text>[(1-&gt;4)-alpha-D-glucosyl](n) + phosphate = [(1-&gt;4)-alpha-D-glucosyl](n-1) + alpha-D-glucose 1-phosphate</text>
        <dbReference type="Rhea" id="RHEA:41732"/>
        <dbReference type="Rhea" id="RHEA-COMP:9584"/>
        <dbReference type="Rhea" id="RHEA-COMP:9586"/>
        <dbReference type="ChEBI" id="CHEBI:15444"/>
        <dbReference type="ChEBI" id="CHEBI:43474"/>
        <dbReference type="ChEBI" id="CHEBI:58601"/>
        <dbReference type="EC" id="2.4.1.1"/>
    </reaction>
</comment>
<dbReference type="InterPro" id="IPR000811">
    <property type="entry name" value="Glyco_trans_35"/>
</dbReference>
<comment type="similarity">
    <text evidence="1 2">Belongs to the glycogen phosphorylase family.</text>
</comment>
<evidence type="ECO:0000313" key="3">
    <source>
        <dbReference type="EMBL" id="MBA4661811.1"/>
    </source>
</evidence>
<dbReference type="GO" id="GO:0008184">
    <property type="term" value="F:glycogen phosphorylase activity"/>
    <property type="evidence" value="ECO:0007669"/>
    <property type="project" value="InterPro"/>
</dbReference>
<dbReference type="GO" id="GO:0005980">
    <property type="term" value="P:glycogen catabolic process"/>
    <property type="evidence" value="ECO:0007669"/>
    <property type="project" value="TreeGrafter"/>
</dbReference>
<dbReference type="EC" id="2.4.1.1" evidence="2"/>
<keyword evidence="2 3" id="KW-0808">Transferase</keyword>
<dbReference type="PANTHER" id="PTHR11468:SF28">
    <property type="entry name" value="ALPHA-GLUCAN PHOSPHORYLASE 1"/>
    <property type="match status" value="1"/>
</dbReference>
<evidence type="ECO:0000256" key="2">
    <source>
        <dbReference type="RuleBase" id="RU000587"/>
    </source>
</evidence>
<dbReference type="PANTHER" id="PTHR11468">
    <property type="entry name" value="GLYCOGEN PHOSPHORYLASE"/>
    <property type="match status" value="1"/>
</dbReference>
<dbReference type="Pfam" id="PF00343">
    <property type="entry name" value="Phosphorylase"/>
    <property type="match status" value="1"/>
</dbReference>
<dbReference type="EMBL" id="GISG01213631">
    <property type="protein sequence ID" value="MBA4661811.1"/>
    <property type="molecule type" value="Transcribed_RNA"/>
</dbReference>
<dbReference type="GO" id="GO:0005737">
    <property type="term" value="C:cytoplasm"/>
    <property type="evidence" value="ECO:0007669"/>
    <property type="project" value="TreeGrafter"/>
</dbReference>
<accession>A0A7C9AAE4</accession>
<dbReference type="SUPFAM" id="SSF53756">
    <property type="entry name" value="UDP-Glycosyltransferase/glycogen phosphorylase"/>
    <property type="match status" value="1"/>
</dbReference>
<comment type="cofactor">
    <cofactor evidence="2">
        <name>pyridoxal 5'-phosphate</name>
        <dbReference type="ChEBI" id="CHEBI:597326"/>
    </cofactor>
</comment>
<protein>
    <recommendedName>
        <fullName evidence="2">Alpha-1,4 glucan phosphorylase</fullName>
        <ecNumber evidence="2">2.4.1.1</ecNumber>
    </recommendedName>
</protein>
<proteinExistence type="inferred from homology"/>
<comment type="function">
    <text evidence="2">Allosteric enzyme that catalyzes the rate-limiting step in glycogen catabolism, the phosphorolytic cleavage of glycogen to produce glucose-1-phosphate, and plays a central role in maintaining cellular and organismal glucose homeostasis.</text>
</comment>
<reference evidence="3" key="2">
    <citation type="submission" date="2020-07" db="EMBL/GenBank/DDBJ databases">
        <authorList>
            <person name="Vera ALvarez R."/>
            <person name="Arias-Moreno D.M."/>
            <person name="Jimenez-Jacinto V."/>
            <person name="Jimenez-Bremont J.F."/>
            <person name="Swaminathan K."/>
            <person name="Moose S.P."/>
            <person name="Guerrero-Gonzalez M.L."/>
            <person name="Marino-Ramirez L."/>
            <person name="Landsman D."/>
            <person name="Rodriguez-Kessler M."/>
            <person name="Delgado-Sanchez P."/>
        </authorList>
    </citation>
    <scope>NUCLEOTIDE SEQUENCE</scope>
    <source>
        <tissue evidence="3">Cladode</tissue>
    </source>
</reference>